<accession>A0A841IY69</accession>
<reference evidence="2 3" key="1">
    <citation type="submission" date="2020-08" db="EMBL/GenBank/DDBJ databases">
        <title>Genomic Encyclopedia of Type Strains, Phase IV (KMG-IV): sequencing the most valuable type-strain genomes for metagenomic binning, comparative biology and taxonomic classification.</title>
        <authorList>
            <person name="Goeker M."/>
        </authorList>
    </citation>
    <scope>NUCLEOTIDE SEQUENCE [LARGE SCALE GENOMIC DNA]</scope>
    <source>
        <strain evidence="2 3">DSM 102255</strain>
    </source>
</reference>
<dbReference type="AlphaFoldDB" id="A0A841IY69"/>
<name>A0A841IY69_9SPHN</name>
<dbReference type="EMBL" id="JACIJP010000001">
    <property type="protein sequence ID" value="MBB6123344.1"/>
    <property type="molecule type" value="Genomic_DNA"/>
</dbReference>
<evidence type="ECO:0000313" key="3">
    <source>
        <dbReference type="Proteomes" id="UP000552700"/>
    </source>
</evidence>
<comment type="caution">
    <text evidence="2">The sequence shown here is derived from an EMBL/GenBank/DDBJ whole genome shotgun (WGS) entry which is preliminary data.</text>
</comment>
<sequence length="144" mass="15795">MPRQDREWTDRDMDRLRQMDERGVPATQIAEALIRTPDDIEERLRIVRVRAPGPGGAETGATTATPLDIGTPLEEGQPEIATRELRPSDASVQQASRPPGLGPKDVDPTEGQQDYMRQAERNAARTSDAMRQAGFGDDKGTEGT</sequence>
<protein>
    <submittedName>
        <fullName evidence="2">Uncharacterized protein</fullName>
    </submittedName>
</protein>
<evidence type="ECO:0000256" key="1">
    <source>
        <dbReference type="SAM" id="MobiDB-lite"/>
    </source>
</evidence>
<feature type="region of interest" description="Disordered" evidence="1">
    <location>
        <begin position="49"/>
        <end position="144"/>
    </location>
</feature>
<organism evidence="2 3">
    <name type="scientific">Sphingobium subterraneum</name>
    <dbReference type="NCBI Taxonomy" id="627688"/>
    <lineage>
        <taxon>Bacteria</taxon>
        <taxon>Pseudomonadati</taxon>
        <taxon>Pseudomonadota</taxon>
        <taxon>Alphaproteobacteria</taxon>
        <taxon>Sphingomonadales</taxon>
        <taxon>Sphingomonadaceae</taxon>
        <taxon>Sphingobium</taxon>
    </lineage>
</organism>
<evidence type="ECO:0000313" key="2">
    <source>
        <dbReference type="EMBL" id="MBB6123344.1"/>
    </source>
</evidence>
<gene>
    <name evidence="2" type="ORF">FHS92_001051</name>
</gene>
<dbReference type="RefSeq" id="WP_184078182.1">
    <property type="nucleotide sequence ID" value="NZ_JACIJP010000001.1"/>
</dbReference>
<proteinExistence type="predicted"/>
<feature type="region of interest" description="Disordered" evidence="1">
    <location>
        <begin position="1"/>
        <end position="23"/>
    </location>
</feature>
<keyword evidence="3" id="KW-1185">Reference proteome</keyword>
<dbReference type="Proteomes" id="UP000552700">
    <property type="component" value="Unassembled WGS sequence"/>
</dbReference>